<evidence type="ECO:0000256" key="1">
    <source>
        <dbReference type="ARBA" id="ARBA00004123"/>
    </source>
</evidence>
<evidence type="ECO:0000256" key="4">
    <source>
        <dbReference type="ARBA" id="ARBA00023242"/>
    </source>
</evidence>
<dbReference type="GO" id="GO:0005666">
    <property type="term" value="C:RNA polymerase III complex"/>
    <property type="evidence" value="ECO:0007669"/>
    <property type="project" value="InterPro"/>
</dbReference>
<feature type="region of interest" description="Disordered" evidence="6">
    <location>
        <begin position="366"/>
        <end position="394"/>
    </location>
</feature>
<dbReference type="Pfam" id="PF05132">
    <property type="entry name" value="RNA_pol_Rpc4"/>
    <property type="match status" value="1"/>
</dbReference>
<evidence type="ECO:0000256" key="5">
    <source>
        <dbReference type="SAM" id="Coils"/>
    </source>
</evidence>
<dbReference type="InterPro" id="IPR007811">
    <property type="entry name" value="RPC4"/>
</dbReference>
<feature type="compositionally biased region" description="Basic and acidic residues" evidence="6">
    <location>
        <begin position="384"/>
        <end position="394"/>
    </location>
</feature>
<organism evidence="7 8">
    <name type="scientific">Phycomyces blakesleeanus (strain ATCC 8743b / DSM 1359 / FGSC 10004 / NBRC 33097 / NRRL 1555)</name>
    <dbReference type="NCBI Taxonomy" id="763407"/>
    <lineage>
        <taxon>Eukaryota</taxon>
        <taxon>Fungi</taxon>
        <taxon>Fungi incertae sedis</taxon>
        <taxon>Mucoromycota</taxon>
        <taxon>Mucoromycotina</taxon>
        <taxon>Mucoromycetes</taxon>
        <taxon>Mucorales</taxon>
        <taxon>Phycomycetaceae</taxon>
        <taxon>Phycomyces</taxon>
    </lineage>
</organism>
<dbReference type="InParanoid" id="A0A167QSF8"/>
<comment type="subcellular location">
    <subcellularLocation>
        <location evidence="1">Nucleus</location>
    </subcellularLocation>
</comment>
<dbReference type="GeneID" id="28999936"/>
<keyword evidence="4" id="KW-0539">Nucleus</keyword>
<dbReference type="PANTHER" id="PTHR13408:SF0">
    <property type="entry name" value="DNA-DIRECTED RNA POLYMERASE III SUBUNIT RPC4"/>
    <property type="match status" value="1"/>
</dbReference>
<feature type="coiled-coil region" evidence="5">
    <location>
        <begin position="288"/>
        <end position="316"/>
    </location>
</feature>
<evidence type="ECO:0008006" key="9">
    <source>
        <dbReference type="Google" id="ProtNLM"/>
    </source>
</evidence>
<evidence type="ECO:0000313" key="8">
    <source>
        <dbReference type="Proteomes" id="UP000077315"/>
    </source>
</evidence>
<dbReference type="PANTHER" id="PTHR13408">
    <property type="entry name" value="DNA-DIRECTED RNA POLYMERASE III"/>
    <property type="match status" value="1"/>
</dbReference>
<keyword evidence="5" id="KW-0175">Coiled coil</keyword>
<evidence type="ECO:0000256" key="3">
    <source>
        <dbReference type="ARBA" id="ARBA00023163"/>
    </source>
</evidence>
<sequence>MSDPSSTTNPSVNKQTRRFAPSVRGRGARAGAAGIKREDTGAAAEIASTSSEATAATAHAPNKILGTIRPEPSQGRLPSVHDGQRTRGGAAKMKFKPTVPTKRNKKEVSTSAIDDALNSSEGSRGGFGERGRGRGRGRGASRGRGGGRGIIQVEASASGIFSLGPSSMSSRGRGNAGGGFAGYAGDTTSRVEQESSPETDINNKFDNLGTGTNPVTFPHISRTAGDIDPIDLSVLRKKIAWLTVKSRKSESSNNDEDADTDTDADVKVKDDMDVDTTTGIDPSHLAAASDIAMDIVNAEEKAKKAEKRKIKLEEETARVAGFPKIFMDDDAPAQHIFAVDEDKNLVSVADDELLFFQLPSLLPRFKQPESEKPVPAEDEEPESEDAKKERLEKESRGLDIDKLNEGRIGKLVIYKSGKMKLKIGDVYLDIAQGTRSTFLENVMVVDANTDQTKKAIELGHIVQKFVCAPDMDNLLLGSE</sequence>
<name>A0A167QSF8_PHYB8</name>
<feature type="compositionally biased region" description="Polar residues" evidence="6">
    <location>
        <begin position="186"/>
        <end position="211"/>
    </location>
</feature>
<gene>
    <name evidence="7" type="ORF">PHYBLDRAFT_185094</name>
</gene>
<feature type="region of interest" description="Disordered" evidence="6">
    <location>
        <begin position="1"/>
        <end position="149"/>
    </location>
</feature>
<accession>A0A167QSF8</accession>
<dbReference type="GO" id="GO:0003677">
    <property type="term" value="F:DNA binding"/>
    <property type="evidence" value="ECO:0007669"/>
    <property type="project" value="InterPro"/>
</dbReference>
<feature type="region of interest" description="Disordered" evidence="6">
    <location>
        <begin position="165"/>
        <end position="211"/>
    </location>
</feature>
<feature type="compositionally biased region" description="Basic and acidic residues" evidence="6">
    <location>
        <begin position="366"/>
        <end position="375"/>
    </location>
</feature>
<protein>
    <recommendedName>
        <fullName evidence="9">DNA-directed RNA polymerase III subunit RPC4</fullName>
    </recommendedName>
</protein>
<dbReference type="AlphaFoldDB" id="A0A167QSF8"/>
<dbReference type="STRING" id="763407.A0A167QSF8"/>
<dbReference type="VEuPathDB" id="FungiDB:PHYBLDRAFT_185094"/>
<evidence type="ECO:0000256" key="2">
    <source>
        <dbReference type="ARBA" id="ARBA00022478"/>
    </source>
</evidence>
<evidence type="ECO:0000313" key="7">
    <source>
        <dbReference type="EMBL" id="OAD80188.1"/>
    </source>
</evidence>
<evidence type="ECO:0000256" key="6">
    <source>
        <dbReference type="SAM" id="MobiDB-lite"/>
    </source>
</evidence>
<keyword evidence="8" id="KW-1185">Reference proteome</keyword>
<keyword evidence="2" id="KW-0240">DNA-directed RNA polymerase</keyword>
<keyword evidence="3" id="KW-0804">Transcription</keyword>
<proteinExistence type="predicted"/>
<dbReference type="GO" id="GO:0042797">
    <property type="term" value="P:tRNA transcription by RNA polymerase III"/>
    <property type="evidence" value="ECO:0007669"/>
    <property type="project" value="TreeGrafter"/>
</dbReference>
<dbReference type="RefSeq" id="XP_018298228.1">
    <property type="nucleotide sequence ID" value="XM_018439030.1"/>
</dbReference>
<reference evidence="8" key="1">
    <citation type="submission" date="2015-06" db="EMBL/GenBank/DDBJ databases">
        <title>Expansion of signal transduction pathways in fungi by whole-genome duplication.</title>
        <authorList>
            <consortium name="DOE Joint Genome Institute"/>
            <person name="Corrochano L.M."/>
            <person name="Kuo A."/>
            <person name="Marcet-Houben M."/>
            <person name="Polaino S."/>
            <person name="Salamov A."/>
            <person name="Villalobos J.M."/>
            <person name="Alvarez M.I."/>
            <person name="Avalos J."/>
            <person name="Benito E.P."/>
            <person name="Benoit I."/>
            <person name="Burger G."/>
            <person name="Camino L.P."/>
            <person name="Canovas D."/>
            <person name="Cerda-Olmedo E."/>
            <person name="Cheng J.-F."/>
            <person name="Dominguez A."/>
            <person name="Elias M."/>
            <person name="Eslava A.P."/>
            <person name="Glaser F."/>
            <person name="Grimwood J."/>
            <person name="Gutierrez G."/>
            <person name="Heitman J."/>
            <person name="Henrissat B."/>
            <person name="Iturriaga E.A."/>
            <person name="Lang B.F."/>
            <person name="Lavin J.L."/>
            <person name="Lee S."/>
            <person name="Li W."/>
            <person name="Lindquist E."/>
            <person name="Lopez-Garcia S."/>
            <person name="Luque E.M."/>
            <person name="Marcos A.T."/>
            <person name="Martin J."/>
            <person name="McCluskey K."/>
            <person name="Medina H.R."/>
            <person name="Miralles-Duran A."/>
            <person name="Miyazaki A."/>
            <person name="Munoz-Torres E."/>
            <person name="Oguiza J.A."/>
            <person name="Ohm R."/>
            <person name="Olmedo M."/>
            <person name="Orejas M."/>
            <person name="Ortiz-Castellanos L."/>
            <person name="Pisabarro A.G."/>
            <person name="Rodriguez-Romero J."/>
            <person name="Ruiz-Herrera J."/>
            <person name="Ruiz-Vazquez R."/>
            <person name="Sanz C."/>
            <person name="Schackwitz W."/>
            <person name="Schmutz J."/>
            <person name="Shahriari M."/>
            <person name="Shelest E."/>
            <person name="Silva-Franco F."/>
            <person name="Soanes D."/>
            <person name="Syed K."/>
            <person name="Tagua V.G."/>
            <person name="Talbot N.J."/>
            <person name="Thon M."/>
            <person name="De vries R.P."/>
            <person name="Wiebenga A."/>
            <person name="Yadav J.S."/>
            <person name="Braun E.L."/>
            <person name="Baker S."/>
            <person name="Garre V."/>
            <person name="Horwitz B."/>
            <person name="Torres-Martinez S."/>
            <person name="Idnurm A."/>
            <person name="Herrera-Estrella A."/>
            <person name="Gabaldon T."/>
            <person name="Grigoriev I.V."/>
        </authorList>
    </citation>
    <scope>NUCLEOTIDE SEQUENCE [LARGE SCALE GENOMIC DNA]</scope>
    <source>
        <strain evidence="8">NRRL 1555(-)</strain>
    </source>
</reference>
<feature type="compositionally biased region" description="Polar residues" evidence="6">
    <location>
        <begin position="1"/>
        <end position="14"/>
    </location>
</feature>
<dbReference type="Proteomes" id="UP000077315">
    <property type="component" value="Unassembled WGS sequence"/>
</dbReference>
<feature type="compositionally biased region" description="Low complexity" evidence="6">
    <location>
        <begin position="42"/>
        <end position="60"/>
    </location>
</feature>
<dbReference type="OrthoDB" id="5836119at2759"/>
<dbReference type="EMBL" id="KV440972">
    <property type="protein sequence ID" value="OAD80188.1"/>
    <property type="molecule type" value="Genomic_DNA"/>
</dbReference>